<dbReference type="PANTHER" id="PTHR43290:SF2">
    <property type="entry name" value="MEVALONATE KINASE"/>
    <property type="match status" value="1"/>
</dbReference>
<sequence>MKTITGQSHGKLILIGEHSVVYQKPSIALPFRAATISVQLEPAGNHSYLFSDIYEGPTEEAPNRLDALIGLFNILRHDFHLERTHFTIRVSSSLPIERGLGSSAALSVAFIRAFYQYLDRPLTTEDLLDYADYAETISHGHPSGLDARVTALNQPLLFQKGQHPTVFDFHTPYWLVVADSGIAGNTKSTVERVKTAYDSPYPARKAAVHQAIDGLGELTPRFAEALTASQSSLETLASIIQSAQTYLQSLQVSSPELDFGIQEMLKHGAAAAKLTGGGGGGCYYGLVETHDQALALQEALTHSPYASDTWLMPLSSQY</sequence>
<keyword evidence="6" id="KW-0067">ATP-binding</keyword>
<dbReference type="Pfam" id="PF08544">
    <property type="entry name" value="GHMP_kinases_C"/>
    <property type="match status" value="1"/>
</dbReference>
<dbReference type="SUPFAM" id="SSF55060">
    <property type="entry name" value="GHMP Kinase, C-terminal domain"/>
    <property type="match status" value="1"/>
</dbReference>
<dbReference type="OrthoDB" id="9764892at2"/>
<keyword evidence="7" id="KW-0460">Magnesium</keyword>
<evidence type="ECO:0000256" key="5">
    <source>
        <dbReference type="ARBA" id="ARBA00022777"/>
    </source>
</evidence>
<evidence type="ECO:0000256" key="1">
    <source>
        <dbReference type="ARBA" id="ARBA00022490"/>
    </source>
</evidence>
<evidence type="ECO:0000256" key="7">
    <source>
        <dbReference type="ARBA" id="ARBA00022842"/>
    </source>
</evidence>
<dbReference type="RefSeq" id="WP_082715801.1">
    <property type="nucleotide sequence ID" value="NZ_JASOZP010000010.1"/>
</dbReference>
<name>A0A133XU80_9LACT</name>
<keyword evidence="4" id="KW-0547">Nucleotide-binding</keyword>
<dbReference type="InterPro" id="IPR020568">
    <property type="entry name" value="Ribosomal_Su5_D2-typ_SF"/>
</dbReference>
<keyword evidence="5 12" id="KW-0418">Kinase</keyword>
<dbReference type="GO" id="GO:0019287">
    <property type="term" value="P:isopentenyl diphosphate biosynthetic process, mevalonate pathway"/>
    <property type="evidence" value="ECO:0007669"/>
    <property type="project" value="UniProtKB-UniPathway"/>
</dbReference>
<dbReference type="GO" id="GO:0004496">
    <property type="term" value="F:mevalonate kinase activity"/>
    <property type="evidence" value="ECO:0007669"/>
    <property type="project" value="InterPro"/>
</dbReference>
<dbReference type="InterPro" id="IPR013750">
    <property type="entry name" value="GHMP_kinase_C_dom"/>
</dbReference>
<evidence type="ECO:0000259" key="10">
    <source>
        <dbReference type="Pfam" id="PF00288"/>
    </source>
</evidence>
<reference evidence="12 13" key="1">
    <citation type="submission" date="2016-01" db="EMBL/GenBank/DDBJ databases">
        <authorList>
            <person name="Oliw E.H."/>
        </authorList>
    </citation>
    <scope>NUCLEOTIDE SEQUENCE [LARGE SCALE GENOMIC DNA]</scope>
    <source>
        <strain evidence="12 13">KA00635</strain>
    </source>
</reference>
<dbReference type="InterPro" id="IPR036554">
    <property type="entry name" value="GHMP_kinase_C_sf"/>
</dbReference>
<evidence type="ECO:0000256" key="2">
    <source>
        <dbReference type="ARBA" id="ARBA00022516"/>
    </source>
</evidence>
<dbReference type="SUPFAM" id="SSF54211">
    <property type="entry name" value="Ribosomal protein S5 domain 2-like"/>
    <property type="match status" value="1"/>
</dbReference>
<comment type="caution">
    <text evidence="12">The sequence shown here is derived from an EMBL/GenBank/DDBJ whole genome shotgun (WGS) entry which is preliminary data.</text>
</comment>
<keyword evidence="1" id="KW-0963">Cytoplasm</keyword>
<comment type="pathway">
    <text evidence="9">Isoprenoid biosynthesis; isopentenyl diphosphate biosynthesis via mevalonate pathway; isopentenyl diphosphate from (R)-mevalonate: step 1/3.</text>
</comment>
<dbReference type="PATRIC" id="fig|87541.4.peg.1377"/>
<keyword evidence="3" id="KW-0808">Transferase</keyword>
<evidence type="ECO:0000256" key="3">
    <source>
        <dbReference type="ARBA" id="ARBA00022679"/>
    </source>
</evidence>
<dbReference type="InterPro" id="IPR006204">
    <property type="entry name" value="GHMP_kinase_N_dom"/>
</dbReference>
<feature type="domain" description="GHMP kinase N-terminal" evidence="10">
    <location>
        <begin position="74"/>
        <end position="147"/>
    </location>
</feature>
<organism evidence="12 13">
    <name type="scientific">Aerococcus christensenii</name>
    <dbReference type="NCBI Taxonomy" id="87541"/>
    <lineage>
        <taxon>Bacteria</taxon>
        <taxon>Bacillati</taxon>
        <taxon>Bacillota</taxon>
        <taxon>Bacilli</taxon>
        <taxon>Lactobacillales</taxon>
        <taxon>Aerococcaceae</taxon>
        <taxon>Aerococcus</taxon>
    </lineage>
</organism>
<dbReference type="NCBIfam" id="TIGR00549">
    <property type="entry name" value="mevalon_kin"/>
    <property type="match status" value="1"/>
</dbReference>
<evidence type="ECO:0000256" key="4">
    <source>
        <dbReference type="ARBA" id="ARBA00022741"/>
    </source>
</evidence>
<dbReference type="AlphaFoldDB" id="A0A133XU80"/>
<proteinExistence type="predicted"/>
<dbReference type="GO" id="GO:0005524">
    <property type="term" value="F:ATP binding"/>
    <property type="evidence" value="ECO:0007669"/>
    <property type="project" value="UniProtKB-KW"/>
</dbReference>
<accession>A0A133XU80</accession>
<dbReference type="InterPro" id="IPR014721">
    <property type="entry name" value="Ribsml_uS5_D2-typ_fold_subgr"/>
</dbReference>
<feature type="domain" description="GHMP kinase C-terminal" evidence="11">
    <location>
        <begin position="231"/>
        <end position="301"/>
    </location>
</feature>
<evidence type="ECO:0000313" key="13">
    <source>
        <dbReference type="Proteomes" id="UP000070422"/>
    </source>
</evidence>
<dbReference type="Pfam" id="PF00288">
    <property type="entry name" value="GHMP_kinases_N"/>
    <property type="match status" value="1"/>
</dbReference>
<dbReference type="PRINTS" id="PR00959">
    <property type="entry name" value="MEVGALKINASE"/>
</dbReference>
<gene>
    <name evidence="12" type="ORF">HMPREF3187_01393</name>
</gene>
<dbReference type="EMBL" id="LSCQ01000075">
    <property type="protein sequence ID" value="KXB34486.1"/>
    <property type="molecule type" value="Genomic_DNA"/>
</dbReference>
<evidence type="ECO:0000313" key="12">
    <source>
        <dbReference type="EMBL" id="KXB34486.1"/>
    </source>
</evidence>
<dbReference type="UniPathway" id="UPA00057">
    <property type="reaction ID" value="UER00098"/>
</dbReference>
<keyword evidence="2" id="KW-0444">Lipid biosynthesis</keyword>
<dbReference type="InterPro" id="IPR006205">
    <property type="entry name" value="Mev_gal_kin"/>
</dbReference>
<evidence type="ECO:0000256" key="9">
    <source>
        <dbReference type="ARBA" id="ARBA00029438"/>
    </source>
</evidence>
<dbReference type="STRING" id="87541.AWM71_05725"/>
<dbReference type="Gene3D" id="3.30.70.890">
    <property type="entry name" value="GHMP kinase, C-terminal domain"/>
    <property type="match status" value="1"/>
</dbReference>
<keyword evidence="8" id="KW-0443">Lipid metabolism</keyword>
<dbReference type="Proteomes" id="UP000070422">
    <property type="component" value="Unassembled WGS sequence"/>
</dbReference>
<dbReference type="Gene3D" id="3.30.230.10">
    <property type="match status" value="1"/>
</dbReference>
<evidence type="ECO:0000256" key="8">
    <source>
        <dbReference type="ARBA" id="ARBA00023098"/>
    </source>
</evidence>
<dbReference type="PANTHER" id="PTHR43290">
    <property type="entry name" value="MEVALONATE KINASE"/>
    <property type="match status" value="1"/>
</dbReference>
<evidence type="ECO:0000259" key="11">
    <source>
        <dbReference type="Pfam" id="PF08544"/>
    </source>
</evidence>
<protein>
    <submittedName>
        <fullName evidence="12">Mevalonate kinase</fullName>
    </submittedName>
</protein>
<evidence type="ECO:0000256" key="6">
    <source>
        <dbReference type="ARBA" id="ARBA00022840"/>
    </source>
</evidence>
<dbReference type="GO" id="GO:0005829">
    <property type="term" value="C:cytosol"/>
    <property type="evidence" value="ECO:0007669"/>
    <property type="project" value="TreeGrafter"/>
</dbReference>